<feature type="compositionally biased region" description="Basic and acidic residues" evidence="1">
    <location>
        <begin position="368"/>
        <end position="399"/>
    </location>
</feature>
<dbReference type="GO" id="GO:0003729">
    <property type="term" value="F:mRNA binding"/>
    <property type="evidence" value="ECO:0007669"/>
    <property type="project" value="TreeGrafter"/>
</dbReference>
<feature type="region of interest" description="Disordered" evidence="1">
    <location>
        <begin position="363"/>
        <end position="589"/>
    </location>
</feature>
<feature type="compositionally biased region" description="Polar residues" evidence="1">
    <location>
        <begin position="33"/>
        <end position="49"/>
    </location>
</feature>
<dbReference type="InterPro" id="IPR045117">
    <property type="entry name" value="ATXN2-like"/>
</dbReference>
<feature type="region of interest" description="Disordered" evidence="1">
    <location>
        <begin position="129"/>
        <end position="336"/>
    </location>
</feature>
<feature type="region of interest" description="Disordered" evidence="1">
    <location>
        <begin position="1"/>
        <end position="78"/>
    </location>
</feature>
<name>A0A179GPV5_PURLI</name>
<feature type="compositionally biased region" description="Polar residues" evidence="1">
    <location>
        <begin position="313"/>
        <end position="323"/>
    </location>
</feature>
<evidence type="ECO:0000259" key="2">
    <source>
        <dbReference type="SMART" id="SM01272"/>
    </source>
</evidence>
<evidence type="ECO:0000256" key="1">
    <source>
        <dbReference type="SAM" id="MobiDB-lite"/>
    </source>
</evidence>
<evidence type="ECO:0000313" key="4">
    <source>
        <dbReference type="Proteomes" id="UP000078240"/>
    </source>
</evidence>
<dbReference type="GO" id="GO:0034063">
    <property type="term" value="P:stress granule assembly"/>
    <property type="evidence" value="ECO:0007669"/>
    <property type="project" value="TreeGrafter"/>
</dbReference>
<feature type="compositionally biased region" description="Low complexity" evidence="1">
    <location>
        <begin position="426"/>
        <end position="460"/>
    </location>
</feature>
<protein>
    <submittedName>
        <fullName evidence="3">PAB1 binding protein</fullName>
    </submittedName>
</protein>
<dbReference type="InterPro" id="IPR009604">
    <property type="entry name" value="LsmAD_domain"/>
</dbReference>
<dbReference type="Proteomes" id="UP000078240">
    <property type="component" value="Unassembled WGS sequence"/>
</dbReference>
<feature type="compositionally biased region" description="Polar residues" evidence="1">
    <location>
        <begin position="552"/>
        <end position="584"/>
    </location>
</feature>
<dbReference type="AlphaFoldDB" id="A0A179GPV5"/>
<comment type="caution">
    <text evidence="3">The sequence shown here is derived from an EMBL/GenBank/DDBJ whole genome shotgun (WGS) entry which is preliminary data.</text>
</comment>
<proteinExistence type="predicted"/>
<dbReference type="Pfam" id="PF06741">
    <property type="entry name" value="LsmAD"/>
    <property type="match status" value="1"/>
</dbReference>
<reference evidence="3 4" key="1">
    <citation type="submission" date="2016-01" db="EMBL/GenBank/DDBJ databases">
        <title>Biosynthesis of antibiotic leucinostatins and their inhibition on Phytophthora in bio-control Purpureocillium lilacinum.</title>
        <authorList>
            <person name="Wang G."/>
            <person name="Liu Z."/>
            <person name="Lin R."/>
            <person name="Li E."/>
            <person name="Mao Z."/>
            <person name="Ling J."/>
            <person name="Yin W."/>
            <person name="Xie B."/>
        </authorList>
    </citation>
    <scope>NUCLEOTIDE SEQUENCE [LARGE SCALE GENOMIC DNA]</scope>
    <source>
        <strain evidence="3">PLBJ-1</strain>
    </source>
</reference>
<dbReference type="PANTHER" id="PTHR12854:SF7">
    <property type="entry name" value="ATAXIN-2 HOMOLOG"/>
    <property type="match status" value="1"/>
</dbReference>
<feature type="compositionally biased region" description="Basic and acidic residues" evidence="1">
    <location>
        <begin position="324"/>
        <end position="336"/>
    </location>
</feature>
<sequence>MPLPKKEGASGGGAAKVDGRNQNGMANDERQTGNRQGFRTDTAISNSRFGNERTLQPWVPDSADGIDGGLEASSSSGHWDQFAENERLFGLKTDYDENIYTTAINKNHPQYKERIAAAERKVREIERSAPVTAHVAEDSYLPDPAESRSPNASRNRYSGVRRQEFPPLSAGGRENRYTPPAKRAPTAQSTVKGAPVDPAIISSQIKAPPKKQSPAPEQPRAPTPAGKNGVSPAPETQKTGQPKASDDKSADAKPTSAARESKTPEAKTTEKAGEKGGASGPSSAAASTRNVPAQAKEGTPSATSTVERDVLNSFKSFATQQRLNAEKVRSSKARADKEVKLTELKKFASSFKLSTPVPSDLVSIIAKDPAKQKEIQAKAMKNAEEMKKTKSDVGSKDNKGQAAPKDSQPKSAEPATVTPSTDRPARAPGAPQAAGAAATNNRHAGPRQQYPQQPYHAQAYRNNRGGPPHVMPQQQTGNLAQRLRHMEQQRYSQPVPPNPHQAGPDVRAPPTGPANNADAGFNRRLSGAPGHMGAKLNPNSHEFRPSPFAASFNPNSHPSAGSSPRTSVNQVSDSPASATAQTGQLIRRKTKAVDVGKCYILSHIKTLTPPQGRNWDDNGGLRPSYDTLPTWRQLQDDEKSDSTMHLTYKEYFERQPFSNAAMSTPNPPHVVPQLAHQHQLPFHLQHGAHNMGPRQSPHMPPMQIHTPQQGPVPHPPFGGDDHRMMHSNSAQSFASPRMGQLPVAYPAQVGYGQTMFMQPNTPQMGQYRNFSANPHYVPQQGQMGGPMMMQPQFIPGPQGMVAAPQMMYHGGHPQFMPPSGPPQPIPGANGYPSPGRPAAPVMMHQGSQQGQPMYGMSPNVQYNQPAYGPGQPTGPTPMNAQGGARTRLERRTTTWRPSLEEGRVWSLHAYVSLINMEGSEGTDAWCQTYSPEHSYAYDIAPPTVTVGAVLPRRRPGTAHADGRPLLACRLGREPEQDCVGLGAHA</sequence>
<dbReference type="GO" id="GO:0010494">
    <property type="term" value="C:cytoplasmic stress granule"/>
    <property type="evidence" value="ECO:0007669"/>
    <property type="project" value="TreeGrafter"/>
</dbReference>
<organism evidence="3 4">
    <name type="scientific">Purpureocillium lilacinum</name>
    <name type="common">Paecilomyces lilacinus</name>
    <dbReference type="NCBI Taxonomy" id="33203"/>
    <lineage>
        <taxon>Eukaryota</taxon>
        <taxon>Fungi</taxon>
        <taxon>Dikarya</taxon>
        <taxon>Ascomycota</taxon>
        <taxon>Pezizomycotina</taxon>
        <taxon>Sordariomycetes</taxon>
        <taxon>Hypocreomycetidae</taxon>
        <taxon>Hypocreales</taxon>
        <taxon>Ophiocordycipitaceae</taxon>
        <taxon>Purpureocillium</taxon>
    </lineage>
</organism>
<evidence type="ECO:0000313" key="3">
    <source>
        <dbReference type="EMBL" id="OAQ79966.1"/>
    </source>
</evidence>
<dbReference type="EMBL" id="LSBH01000004">
    <property type="protein sequence ID" value="OAQ79966.1"/>
    <property type="molecule type" value="Genomic_DNA"/>
</dbReference>
<dbReference type="PANTHER" id="PTHR12854">
    <property type="entry name" value="ATAXIN 2-RELATED"/>
    <property type="match status" value="1"/>
</dbReference>
<feature type="domain" description="LsmAD" evidence="2">
    <location>
        <begin position="89"/>
        <end position="163"/>
    </location>
</feature>
<gene>
    <name evidence="3" type="ORF">VFPBJ_05551</name>
</gene>
<feature type="compositionally biased region" description="Basic and acidic residues" evidence="1">
    <location>
        <begin position="259"/>
        <end position="274"/>
    </location>
</feature>
<dbReference type="SMART" id="SM01272">
    <property type="entry name" value="LsmAD"/>
    <property type="match status" value="1"/>
</dbReference>
<accession>A0A179GPV5</accession>